<dbReference type="GO" id="GO:0071949">
    <property type="term" value="F:FAD binding"/>
    <property type="evidence" value="ECO:0007669"/>
    <property type="project" value="TreeGrafter"/>
</dbReference>
<feature type="site" description="Electron transfer via tryptophanyl radical" evidence="9">
    <location>
        <position position="364"/>
    </location>
</feature>
<evidence type="ECO:0000256" key="10">
    <source>
        <dbReference type="RuleBase" id="RU004182"/>
    </source>
</evidence>
<proteinExistence type="inferred from homology"/>
<feature type="site" description="Electron transfer via tryptophanyl radical" evidence="9">
    <location>
        <position position="387"/>
    </location>
</feature>
<evidence type="ECO:0000256" key="1">
    <source>
        <dbReference type="ARBA" id="ARBA00001932"/>
    </source>
</evidence>
<dbReference type="InterPro" id="IPR018394">
    <property type="entry name" value="DNA_photolyase_1_CS_C"/>
</dbReference>
<dbReference type="GO" id="GO:0003677">
    <property type="term" value="F:DNA binding"/>
    <property type="evidence" value="ECO:0007669"/>
    <property type="project" value="TreeGrafter"/>
</dbReference>
<name>A0A0D0KP78_AGRTU</name>
<reference evidence="12 13" key="1">
    <citation type="submission" date="2014-12" db="EMBL/GenBank/DDBJ databases">
        <title>16Stimator: statistical estimation of ribosomal gene copy numbers from draft genome assemblies.</title>
        <authorList>
            <person name="Perisin M.A."/>
            <person name="Vetter M."/>
            <person name="Gilbert J.A."/>
            <person name="Bergelson J."/>
        </authorList>
    </citation>
    <scope>NUCLEOTIDE SEQUENCE [LARGE SCALE GENOMIC DNA]</scope>
    <source>
        <strain evidence="12 13">MEJ076</strain>
    </source>
</reference>
<comment type="catalytic activity">
    <reaction evidence="7">
        <text>cyclobutadipyrimidine (in DNA) = 2 pyrimidine residues (in DNA).</text>
        <dbReference type="EC" id="4.1.99.3"/>
    </reaction>
</comment>
<dbReference type="GO" id="GO:0003904">
    <property type="term" value="F:deoxyribodipyrimidine photo-lyase activity"/>
    <property type="evidence" value="ECO:0007669"/>
    <property type="project" value="UniProtKB-EC"/>
</dbReference>
<protein>
    <recommendedName>
        <fullName evidence="3">Deoxyribodipyrimidine photo-lyase</fullName>
        <ecNumber evidence="2">4.1.99.3</ecNumber>
    </recommendedName>
</protein>
<comment type="cofactor">
    <cofactor evidence="1">
        <name>(6R)-5,10-methylene-5,6,7,8-tetrahydrofolate</name>
        <dbReference type="ChEBI" id="CHEBI:15636"/>
    </cofactor>
</comment>
<dbReference type="InterPro" id="IPR014729">
    <property type="entry name" value="Rossmann-like_a/b/a_fold"/>
</dbReference>
<dbReference type="GO" id="GO:0000719">
    <property type="term" value="P:photoreactive repair"/>
    <property type="evidence" value="ECO:0007669"/>
    <property type="project" value="UniProtKB-ARBA"/>
</dbReference>
<feature type="binding site" evidence="8">
    <location>
        <position position="229"/>
    </location>
    <ligand>
        <name>FAD</name>
        <dbReference type="ChEBI" id="CHEBI:57692"/>
    </ligand>
</feature>
<dbReference type="InterPro" id="IPR005101">
    <property type="entry name" value="Cryptochr/Photolyase_FAD-bd"/>
</dbReference>
<dbReference type="Gene3D" id="1.10.579.10">
    <property type="entry name" value="DNA Cyclobutane Dipyrimidine Photolyase, subunit A, domain 3"/>
    <property type="match status" value="1"/>
</dbReference>
<dbReference type="Gene3D" id="3.40.50.620">
    <property type="entry name" value="HUPs"/>
    <property type="match status" value="1"/>
</dbReference>
<dbReference type="PANTHER" id="PTHR11455">
    <property type="entry name" value="CRYPTOCHROME"/>
    <property type="match status" value="1"/>
</dbReference>
<evidence type="ECO:0000313" key="13">
    <source>
        <dbReference type="Proteomes" id="UP000035017"/>
    </source>
</evidence>
<feature type="binding site" evidence="8">
    <location>
        <begin position="241"/>
        <end position="245"/>
    </location>
    <ligand>
        <name>FAD</name>
        <dbReference type="ChEBI" id="CHEBI:57692"/>
    </ligand>
</feature>
<dbReference type="PRINTS" id="PR00147">
    <property type="entry name" value="DNAPHOTLYASE"/>
</dbReference>
<gene>
    <name evidence="12" type="ORF">RU07_15190</name>
</gene>
<evidence type="ECO:0000259" key="11">
    <source>
        <dbReference type="PROSITE" id="PS51645"/>
    </source>
</evidence>
<feature type="binding site" evidence="8">
    <location>
        <position position="277"/>
    </location>
    <ligand>
        <name>FAD</name>
        <dbReference type="ChEBI" id="CHEBI:57692"/>
    </ligand>
</feature>
<comment type="similarity">
    <text evidence="10">Belongs to the DNA photolyase family.</text>
</comment>
<dbReference type="OrthoDB" id="9772484at2"/>
<keyword evidence="6 10" id="KW-0157">Chromophore</keyword>
<dbReference type="EMBL" id="JXQV01000013">
    <property type="protein sequence ID" value="KIQ01438.1"/>
    <property type="molecule type" value="Genomic_DNA"/>
</dbReference>
<dbReference type="InterPro" id="IPR002081">
    <property type="entry name" value="Cryptochrome/DNA_photolyase_1"/>
</dbReference>
<dbReference type="AlphaFoldDB" id="A0A0D0KP78"/>
<feature type="binding site" evidence="8">
    <location>
        <begin position="377"/>
        <end position="379"/>
    </location>
    <ligand>
        <name>FAD</name>
        <dbReference type="ChEBI" id="CHEBI:57692"/>
    </ligand>
</feature>
<dbReference type="PANTHER" id="PTHR11455:SF9">
    <property type="entry name" value="CRYPTOCHROME CIRCADIAN CLOCK 5 ISOFORM X1"/>
    <property type="match status" value="1"/>
</dbReference>
<dbReference type="PROSITE" id="PS00394">
    <property type="entry name" value="DNA_PHOTOLYASES_1_1"/>
    <property type="match status" value="1"/>
</dbReference>
<keyword evidence="12" id="KW-0456">Lyase</keyword>
<sequence length="482" mass="54920">MTEKNAPVIVWFRKDLRLADNRALLAAIDHEGPVIPVYIHDDKVALQAALGSAQQWWLHHSLQALSKALDKLGSRLVLRSGNSQTVLKTLIEETGARTVFWNRRYDPDGQKLDSQIKADFREEGLEVESFAGYLIHEPSRLKTKTGGPYRVYTPFWRAIEGGDEPAEPLAAPKKLQSPSSWPKSETVESWNLLPSKPDWAKEFSDVWTPGETGGQDKLKDFIENALKGYEEGRDFPARPATSMLSPHLTMGEISPAQVWDATRGLPSNIASNDTSRFRKEIVWREFCYHLLFHFPELDEKNWNDSFDAFEWRADDSKFDAWTKGMTGYPIVDAGMRQLWRHGVMHNRVRMITASFLIKHLLVDWRKGEKWFRDTLVDADPASNPGNWQWVAGSGADASPFFRIFNPILQGEKFDPDGDYVKTFVPELSRLEKKFIHKPFDAPKDVLKKAGIELGKTYPAPLVNHNDARQRALSAYSDIKKSE</sequence>
<dbReference type="InterPro" id="IPR036155">
    <property type="entry name" value="Crypto/Photolyase_N_sf"/>
</dbReference>
<dbReference type="InterPro" id="IPR006050">
    <property type="entry name" value="DNA_photolyase_N"/>
</dbReference>
<dbReference type="InterPro" id="IPR036134">
    <property type="entry name" value="Crypto/Photolyase_FAD-like_sf"/>
</dbReference>
<organism evidence="12 13">
    <name type="scientific">Agrobacterium tumefaciens</name>
    <dbReference type="NCBI Taxonomy" id="358"/>
    <lineage>
        <taxon>Bacteria</taxon>
        <taxon>Pseudomonadati</taxon>
        <taxon>Pseudomonadota</taxon>
        <taxon>Alphaproteobacteria</taxon>
        <taxon>Hyphomicrobiales</taxon>
        <taxon>Rhizobiaceae</taxon>
        <taxon>Rhizobium/Agrobacterium group</taxon>
        <taxon>Agrobacterium</taxon>
        <taxon>Agrobacterium tumefaciens complex</taxon>
    </lineage>
</organism>
<evidence type="ECO:0000256" key="6">
    <source>
        <dbReference type="ARBA" id="ARBA00022991"/>
    </source>
</evidence>
<evidence type="ECO:0000256" key="9">
    <source>
        <dbReference type="PIRSR" id="PIRSR602081-2"/>
    </source>
</evidence>
<feature type="site" description="Electron transfer via tryptophanyl radical" evidence="9">
    <location>
        <position position="311"/>
    </location>
</feature>
<dbReference type="Gene3D" id="1.25.40.80">
    <property type="match status" value="1"/>
</dbReference>
<feature type="domain" description="Photolyase/cryptochrome alpha/beta" evidence="11">
    <location>
        <begin position="6"/>
        <end position="135"/>
    </location>
</feature>
<keyword evidence="5 8" id="KW-0274">FAD</keyword>
<dbReference type="SUPFAM" id="SSF48173">
    <property type="entry name" value="Cryptochrome/photolyase FAD-binding domain"/>
    <property type="match status" value="1"/>
</dbReference>
<keyword evidence="4 8" id="KW-0285">Flavoprotein</keyword>
<dbReference type="PROSITE" id="PS00691">
    <property type="entry name" value="DNA_PHOTOLYASES_1_2"/>
    <property type="match status" value="1"/>
</dbReference>
<dbReference type="SUPFAM" id="SSF52425">
    <property type="entry name" value="Cryptochrome/photolyase, N-terminal domain"/>
    <property type="match status" value="1"/>
</dbReference>
<dbReference type="Pfam" id="PF03441">
    <property type="entry name" value="FAD_binding_7"/>
    <property type="match status" value="1"/>
</dbReference>
<dbReference type="FunFam" id="1.10.579.10:FF:000003">
    <property type="entry name" value="Deoxyribodipyrimidine photo-lyase"/>
    <property type="match status" value="1"/>
</dbReference>
<evidence type="ECO:0000256" key="8">
    <source>
        <dbReference type="PIRSR" id="PIRSR602081-1"/>
    </source>
</evidence>
<dbReference type="PROSITE" id="PS51645">
    <property type="entry name" value="PHR_CRY_ALPHA_BETA"/>
    <property type="match status" value="1"/>
</dbReference>
<dbReference type="EC" id="4.1.99.3" evidence="2"/>
<evidence type="ECO:0000256" key="3">
    <source>
        <dbReference type="ARBA" id="ARBA00014046"/>
    </source>
</evidence>
<dbReference type="Proteomes" id="UP000035017">
    <property type="component" value="Unassembled WGS sequence"/>
</dbReference>
<dbReference type="Pfam" id="PF00875">
    <property type="entry name" value="DNA_photolyase"/>
    <property type="match status" value="1"/>
</dbReference>
<evidence type="ECO:0000256" key="4">
    <source>
        <dbReference type="ARBA" id="ARBA00022630"/>
    </source>
</evidence>
<evidence type="ECO:0000256" key="5">
    <source>
        <dbReference type="ARBA" id="ARBA00022827"/>
    </source>
</evidence>
<comment type="caution">
    <text evidence="12">The sequence shown here is derived from an EMBL/GenBank/DDBJ whole genome shotgun (WGS) entry which is preliminary data.</text>
</comment>
<evidence type="ECO:0000256" key="7">
    <source>
        <dbReference type="ARBA" id="ARBA00033999"/>
    </source>
</evidence>
<accession>A0A0D0KP78</accession>
<dbReference type="GO" id="GO:0009416">
    <property type="term" value="P:response to light stimulus"/>
    <property type="evidence" value="ECO:0007669"/>
    <property type="project" value="TreeGrafter"/>
</dbReference>
<evidence type="ECO:0000256" key="2">
    <source>
        <dbReference type="ARBA" id="ARBA00013149"/>
    </source>
</evidence>
<evidence type="ECO:0000313" key="12">
    <source>
        <dbReference type="EMBL" id="KIQ01438.1"/>
    </source>
</evidence>
<comment type="cofactor">
    <cofactor evidence="8">
        <name>FAD</name>
        <dbReference type="ChEBI" id="CHEBI:57692"/>
    </cofactor>
    <text evidence="8">Binds 1 FAD per subunit.</text>
</comment>